<evidence type="ECO:0000259" key="3">
    <source>
        <dbReference type="Pfam" id="PF00156"/>
    </source>
</evidence>
<dbReference type="InterPro" id="IPR000836">
    <property type="entry name" value="PRTase_dom"/>
</dbReference>
<gene>
    <name evidence="4" type="ORF">DNL40_15950</name>
</gene>
<evidence type="ECO:0000313" key="4">
    <source>
        <dbReference type="EMBL" id="PZR51545.1"/>
    </source>
</evidence>
<dbReference type="PANTHER" id="PTHR47505">
    <property type="entry name" value="DNA UTILIZATION PROTEIN YHGH"/>
    <property type="match status" value="1"/>
</dbReference>
<accession>A0A2W5WUN2</accession>
<evidence type="ECO:0000256" key="2">
    <source>
        <dbReference type="SAM" id="MobiDB-lite"/>
    </source>
</evidence>
<evidence type="ECO:0000313" key="5">
    <source>
        <dbReference type="Proteomes" id="UP000248783"/>
    </source>
</evidence>
<organism evidence="4 5">
    <name type="scientific">Xylanimonas oleitrophica</name>
    <dbReference type="NCBI Taxonomy" id="2607479"/>
    <lineage>
        <taxon>Bacteria</taxon>
        <taxon>Bacillati</taxon>
        <taxon>Actinomycetota</taxon>
        <taxon>Actinomycetes</taxon>
        <taxon>Micrococcales</taxon>
        <taxon>Promicromonosporaceae</taxon>
        <taxon>Xylanimonas</taxon>
    </lineage>
</organism>
<reference evidence="4 5" key="1">
    <citation type="submission" date="2018-06" db="EMBL/GenBank/DDBJ databases">
        <title>Whole genome sequencing of a novel hydrocarbon degrading bacterial strain, PW21 isolated from oil contaminated produced water sample.</title>
        <authorList>
            <person name="Nagkirti P."/>
            <person name="Shaikh A."/>
            <person name="Gowdaman V."/>
            <person name="Engineer A.E."/>
            <person name="Dagar S."/>
            <person name="Dhakephalkar P.K."/>
        </authorList>
    </citation>
    <scope>NUCLEOTIDE SEQUENCE [LARGE SCALE GENOMIC DNA]</scope>
    <source>
        <strain evidence="4 5">PW21</strain>
    </source>
</reference>
<comment type="similarity">
    <text evidence="1">Belongs to the ComF/GntX family.</text>
</comment>
<dbReference type="PANTHER" id="PTHR47505:SF1">
    <property type="entry name" value="DNA UTILIZATION PROTEIN YHGH"/>
    <property type="match status" value="1"/>
</dbReference>
<proteinExistence type="inferred from homology"/>
<keyword evidence="5" id="KW-1185">Reference proteome</keyword>
<dbReference type="Proteomes" id="UP000248783">
    <property type="component" value="Unassembled WGS sequence"/>
</dbReference>
<dbReference type="Gene3D" id="3.40.50.2020">
    <property type="match status" value="1"/>
</dbReference>
<dbReference type="InterPro" id="IPR029057">
    <property type="entry name" value="PRTase-like"/>
</dbReference>
<protein>
    <submittedName>
        <fullName evidence="4">ComF family protein</fullName>
    </submittedName>
</protein>
<evidence type="ECO:0000256" key="1">
    <source>
        <dbReference type="ARBA" id="ARBA00008007"/>
    </source>
</evidence>
<sequence>MGDLARLVVPVACPGCGTPDVPWCAGCARLVTGGARRVETQVPRLDRVDDVAPLPVWALSRYEGGVRGLVVAWKDRGRTDLDRLLAPATHAAAARLAPAVGTAVGARPLLVVPAPSTAAARRERAREHLAPVARAVAGALGGRVAPVLRRGRGGDQVGLGARARGGNVAVRVDAGALDRARARAGGQGAPVCLLVDDVVTTGATLAAAERALGQAGADVVGALVLAATPAPGERARPRPRDLHETRTGSIGDRPRPALSPP</sequence>
<feature type="compositionally biased region" description="Basic and acidic residues" evidence="2">
    <location>
        <begin position="233"/>
        <end position="246"/>
    </location>
</feature>
<feature type="region of interest" description="Disordered" evidence="2">
    <location>
        <begin position="230"/>
        <end position="261"/>
    </location>
</feature>
<dbReference type="SUPFAM" id="SSF53271">
    <property type="entry name" value="PRTase-like"/>
    <property type="match status" value="1"/>
</dbReference>
<feature type="domain" description="Phosphoribosyltransferase" evidence="3">
    <location>
        <begin position="192"/>
        <end position="234"/>
    </location>
</feature>
<dbReference type="InterPro" id="IPR051910">
    <property type="entry name" value="ComF/GntX_DNA_util-trans"/>
</dbReference>
<dbReference type="CDD" id="cd06223">
    <property type="entry name" value="PRTases_typeI"/>
    <property type="match status" value="1"/>
</dbReference>
<dbReference type="AlphaFoldDB" id="A0A2W5WUN2"/>
<comment type="caution">
    <text evidence="4">The sequence shown here is derived from an EMBL/GenBank/DDBJ whole genome shotgun (WGS) entry which is preliminary data.</text>
</comment>
<dbReference type="EMBL" id="QKWH01000021">
    <property type="protein sequence ID" value="PZR51545.1"/>
    <property type="molecule type" value="Genomic_DNA"/>
</dbReference>
<dbReference type="Pfam" id="PF00156">
    <property type="entry name" value="Pribosyltran"/>
    <property type="match status" value="1"/>
</dbReference>
<name>A0A2W5WUN2_9MICO</name>